<dbReference type="AlphaFoldDB" id="A0A0R0BDM4"/>
<proteinExistence type="predicted"/>
<evidence type="ECO:0000256" key="2">
    <source>
        <dbReference type="ARBA" id="ARBA00023172"/>
    </source>
</evidence>
<sequence length="465" mass="52854">MPLTQPPSPLQSYLDDPNGSLEMFDIRVGRFRIGKLVVTGREAAIQAQEILNAAYERTRRARSTKNGTRYPEPLPVGTPGRTLSVEIDDYIRNRGDYSCLARETVEATSRTLRLLLMTCGDIPVTRIDHAHIYKLWDLIRWAPDRLLSDPEYRRFTYDQAVARGKQLNVSPPAPATLEKHRRFLSTFFKKLEKSKAIGASPMVAFDEIKKDLVVDPNRPERLFDDAELKRIFDPQTYVPWACKYPHRWWLPILGLCTGARINEIAQLKLADVVQEAGVWCIRIQKTVDPDLAHKTRNRSRQRLKGKAAIRTLPIPTPVLNAGFLDFVADIRACGHPRLFPHLTAGVNRKTGESNQRYSQAALNQFSTYLKGLGFGKGIGLHAFRHTIATELHHKGVPDEDIALLTGHSISKKVPVLHEAYFHKKPELARRKQIDLLSRYAPPVELPIYQRGQFAKQLSHPGKFYP</sequence>
<feature type="domain" description="Tyr recombinase" evidence="3">
    <location>
        <begin position="217"/>
        <end position="434"/>
    </location>
</feature>
<dbReference type="Pfam" id="PF00589">
    <property type="entry name" value="Phage_integrase"/>
    <property type="match status" value="1"/>
</dbReference>
<dbReference type="InterPro" id="IPR050090">
    <property type="entry name" value="Tyrosine_recombinase_XerCD"/>
</dbReference>
<dbReference type="InterPro" id="IPR002104">
    <property type="entry name" value="Integrase_catalytic"/>
</dbReference>
<evidence type="ECO:0000313" key="4">
    <source>
        <dbReference type="EMBL" id="KRG51601.1"/>
    </source>
</evidence>
<organism evidence="4 5">
    <name type="scientific">Stenotrophomonas beteli</name>
    <dbReference type="NCBI Taxonomy" id="3384461"/>
    <lineage>
        <taxon>Bacteria</taxon>
        <taxon>Pseudomonadati</taxon>
        <taxon>Pseudomonadota</taxon>
        <taxon>Gammaproteobacteria</taxon>
        <taxon>Lysobacterales</taxon>
        <taxon>Lysobacteraceae</taxon>
        <taxon>Stenotrophomonas</taxon>
        <taxon>Stenotrophomonas maltophilia group</taxon>
    </lineage>
</organism>
<protein>
    <submittedName>
        <fullName evidence="4">Integrase</fullName>
    </submittedName>
</protein>
<dbReference type="Gene3D" id="1.10.443.10">
    <property type="entry name" value="Intergrase catalytic core"/>
    <property type="match status" value="1"/>
</dbReference>
<evidence type="ECO:0000259" key="3">
    <source>
        <dbReference type="PROSITE" id="PS51898"/>
    </source>
</evidence>
<evidence type="ECO:0000313" key="5">
    <source>
        <dbReference type="Proteomes" id="UP000051757"/>
    </source>
</evidence>
<evidence type="ECO:0000256" key="1">
    <source>
        <dbReference type="ARBA" id="ARBA00022908"/>
    </source>
</evidence>
<dbReference type="PROSITE" id="PS51898">
    <property type="entry name" value="TYR_RECOMBINASE"/>
    <property type="match status" value="1"/>
</dbReference>
<reference evidence="4 5" key="1">
    <citation type="journal article" date="2016" name="Front. Microbiol.">
        <title>Genome Sequence of Type Strains of Genus Stenotrophomonas.</title>
        <authorList>
            <person name="Patil P.P."/>
            <person name="Midha S."/>
            <person name="Kumar S."/>
            <person name="Patil P.B."/>
        </authorList>
    </citation>
    <scope>NUCLEOTIDE SEQUENCE [LARGE SCALE GENOMIC DNA]</scope>
    <source>
        <strain evidence="4 5">LMG 978</strain>
    </source>
</reference>
<dbReference type="Proteomes" id="UP000051757">
    <property type="component" value="Unassembled WGS sequence"/>
</dbReference>
<dbReference type="InterPro" id="IPR013762">
    <property type="entry name" value="Integrase-like_cat_sf"/>
</dbReference>
<comment type="caution">
    <text evidence="4">The sequence shown here is derived from an EMBL/GenBank/DDBJ whole genome shotgun (WGS) entry which is preliminary data.</text>
</comment>
<dbReference type="EMBL" id="LLXV01000021">
    <property type="protein sequence ID" value="KRG51601.1"/>
    <property type="molecule type" value="Genomic_DNA"/>
</dbReference>
<dbReference type="GO" id="GO:0015074">
    <property type="term" value="P:DNA integration"/>
    <property type="evidence" value="ECO:0007669"/>
    <property type="project" value="UniProtKB-KW"/>
</dbReference>
<accession>A0A0R0BDM4</accession>
<keyword evidence="1" id="KW-0229">DNA integration</keyword>
<keyword evidence="5" id="KW-1185">Reference proteome</keyword>
<gene>
    <name evidence="4" type="ORF">ARC23_07735</name>
</gene>
<dbReference type="OrthoDB" id="9784724at2"/>
<dbReference type="InterPro" id="IPR011010">
    <property type="entry name" value="DNA_brk_join_enz"/>
</dbReference>
<dbReference type="PANTHER" id="PTHR30349:SF64">
    <property type="entry name" value="PROPHAGE INTEGRASE INTD-RELATED"/>
    <property type="match status" value="1"/>
</dbReference>
<name>A0A0R0BDM4_9GAMM</name>
<dbReference type="PANTHER" id="PTHR30349">
    <property type="entry name" value="PHAGE INTEGRASE-RELATED"/>
    <property type="match status" value="1"/>
</dbReference>
<keyword evidence="2" id="KW-0233">DNA recombination</keyword>
<dbReference type="GO" id="GO:0006310">
    <property type="term" value="P:DNA recombination"/>
    <property type="evidence" value="ECO:0007669"/>
    <property type="project" value="UniProtKB-KW"/>
</dbReference>
<dbReference type="CDD" id="cd01184">
    <property type="entry name" value="INT_C_like_1"/>
    <property type="match status" value="1"/>
</dbReference>
<dbReference type="GO" id="GO:0003677">
    <property type="term" value="F:DNA binding"/>
    <property type="evidence" value="ECO:0007669"/>
    <property type="project" value="InterPro"/>
</dbReference>
<dbReference type="SUPFAM" id="SSF56349">
    <property type="entry name" value="DNA breaking-rejoining enzymes"/>
    <property type="match status" value="1"/>
</dbReference>